<protein>
    <submittedName>
        <fullName evidence="1">Uncharacterized protein</fullName>
    </submittedName>
</protein>
<dbReference type="AlphaFoldDB" id="A0A0E2LQS1"/>
<dbReference type="Proteomes" id="UP000016630">
    <property type="component" value="Unassembled WGS sequence"/>
</dbReference>
<feature type="non-terminal residue" evidence="1">
    <location>
        <position position="70"/>
    </location>
</feature>
<accession>A0A0E2LQS1</accession>
<reference evidence="1 2" key="1">
    <citation type="submission" date="2013-06" db="EMBL/GenBank/DDBJ databases">
        <authorList>
            <person name="Weinstock G."/>
            <person name="Sodergren E."/>
            <person name="Lobos E.A."/>
            <person name="Fulton L."/>
            <person name="Fulton R."/>
            <person name="Courtney L."/>
            <person name="Fronick C."/>
            <person name="O'Laughlin M."/>
            <person name="Godfrey J."/>
            <person name="Wilson R.M."/>
            <person name="Miner T."/>
            <person name="Farmer C."/>
            <person name="Delehaunty K."/>
            <person name="Cordes M."/>
            <person name="Minx P."/>
            <person name="Tomlinson C."/>
            <person name="Chen J."/>
            <person name="Wollam A."/>
            <person name="Pepin K.H."/>
            <person name="Bhonagiri V."/>
            <person name="Zhang X."/>
            <person name="Warren W."/>
            <person name="Mitreva M."/>
            <person name="Mardis E.R."/>
            <person name="Wilson R.K."/>
        </authorList>
    </citation>
    <scope>NUCLEOTIDE SEQUENCE [LARGE SCALE GENOMIC DNA]</scope>
    <source>
        <strain evidence="1 2">F0570</strain>
    </source>
</reference>
<comment type="caution">
    <text evidence="1">The sequence shown here is derived from an EMBL/GenBank/DDBJ whole genome shotgun (WGS) entry which is preliminary data.</text>
</comment>
<dbReference type="RefSeq" id="WP_021665418.1">
    <property type="nucleotide sequence ID" value="NZ_KI259164.1"/>
</dbReference>
<proteinExistence type="predicted"/>
<name>A0A0E2LQS1_PORGN</name>
<sequence>MISILSSGFLAGLSHLDLSEILERIFKRLKINDVFLCSCSLHFVYLYLISSDLTNTLAAMIYGKYLSNPF</sequence>
<evidence type="ECO:0000313" key="2">
    <source>
        <dbReference type="Proteomes" id="UP000016630"/>
    </source>
</evidence>
<dbReference type="HOGENOM" id="CLU_2763941_0_0_10"/>
<organism evidence="1 2">
    <name type="scientific">Porphyromonas gingivalis F0570</name>
    <dbReference type="NCBI Taxonomy" id="1227271"/>
    <lineage>
        <taxon>Bacteria</taxon>
        <taxon>Pseudomonadati</taxon>
        <taxon>Bacteroidota</taxon>
        <taxon>Bacteroidia</taxon>
        <taxon>Bacteroidales</taxon>
        <taxon>Porphyromonadaceae</taxon>
        <taxon>Porphyromonas</taxon>
    </lineage>
</organism>
<gene>
    <name evidence="1" type="ORF">HMPREF1555_01025</name>
</gene>
<evidence type="ECO:0000313" key="1">
    <source>
        <dbReference type="EMBL" id="ERJ66695.1"/>
    </source>
</evidence>
<dbReference type="EMBL" id="AWUW01000073">
    <property type="protein sequence ID" value="ERJ66695.1"/>
    <property type="molecule type" value="Genomic_DNA"/>
</dbReference>